<dbReference type="Proteomes" id="UP000054561">
    <property type="component" value="Unassembled WGS sequence"/>
</dbReference>
<feature type="compositionally biased region" description="Pro residues" evidence="1">
    <location>
        <begin position="376"/>
        <end position="390"/>
    </location>
</feature>
<dbReference type="Pfam" id="PF12879">
    <property type="entry name" value="SICA_C"/>
    <property type="match status" value="1"/>
</dbReference>
<feature type="compositionally biased region" description="Low complexity" evidence="1">
    <location>
        <begin position="337"/>
        <end position="349"/>
    </location>
</feature>
<name>A0A0D9QGD1_PLAFR</name>
<keyword evidence="2" id="KW-0812">Transmembrane</keyword>
<dbReference type="VEuPathDB" id="PlasmoDB:AK88_04286"/>
<feature type="compositionally biased region" description="Basic and acidic residues" evidence="1">
    <location>
        <begin position="316"/>
        <end position="326"/>
    </location>
</feature>
<dbReference type="EMBL" id="KQ001702">
    <property type="protein sequence ID" value="KJP86095.1"/>
    <property type="molecule type" value="Genomic_DNA"/>
</dbReference>
<feature type="region of interest" description="Disordered" evidence="1">
    <location>
        <begin position="648"/>
        <end position="676"/>
    </location>
</feature>
<feature type="compositionally biased region" description="Low complexity" evidence="1">
    <location>
        <begin position="391"/>
        <end position="408"/>
    </location>
</feature>
<dbReference type="InterPro" id="IPR024288">
    <property type="entry name" value="SICA_C"/>
</dbReference>
<dbReference type="RefSeq" id="XP_012337319.1">
    <property type="nucleotide sequence ID" value="XM_012481896.1"/>
</dbReference>
<protein>
    <recommendedName>
        <fullName evidence="3">Schizont-infected cell agglutination C-terminal domain-containing protein</fullName>
    </recommendedName>
</protein>
<reference evidence="4 5" key="1">
    <citation type="submission" date="2014-03" db="EMBL/GenBank/DDBJ databases">
        <title>The Genome Sequence of Plasmodium fragile nilgiri.</title>
        <authorList>
            <consortium name="The Broad Institute Genomics Platform"/>
            <consortium name="The Broad Institute Genome Sequencing Center for Infectious Disease"/>
            <person name="Neafsey D."/>
            <person name="Duraisingh M."/>
            <person name="Young S.K."/>
            <person name="Zeng Q."/>
            <person name="Gargeya S."/>
            <person name="Abouelleil A."/>
            <person name="Alvarado L."/>
            <person name="Chapman S.B."/>
            <person name="Gainer-Dewar J."/>
            <person name="Goldberg J."/>
            <person name="Griggs A."/>
            <person name="Gujja S."/>
            <person name="Hansen M."/>
            <person name="Howarth C."/>
            <person name="Imamovic A."/>
            <person name="Larimer J."/>
            <person name="Pearson M."/>
            <person name="Poon T.W."/>
            <person name="Priest M."/>
            <person name="Roberts A."/>
            <person name="Saif S."/>
            <person name="Shea T."/>
            <person name="Sykes S."/>
            <person name="Wortman J."/>
            <person name="Nusbaum C."/>
            <person name="Birren B."/>
        </authorList>
    </citation>
    <scope>NUCLEOTIDE SEQUENCE [LARGE SCALE GENOMIC DNA]</scope>
    <source>
        <strain evidence="5">nilgiri</strain>
    </source>
</reference>
<feature type="compositionally biased region" description="Basic and acidic residues" evidence="1">
    <location>
        <begin position="265"/>
        <end position="283"/>
    </location>
</feature>
<feature type="compositionally biased region" description="Gly residues" evidence="1">
    <location>
        <begin position="409"/>
        <end position="432"/>
    </location>
</feature>
<dbReference type="OrthoDB" id="376328at2759"/>
<feature type="region of interest" description="Disordered" evidence="1">
    <location>
        <begin position="468"/>
        <end position="491"/>
    </location>
</feature>
<dbReference type="GeneID" id="24269600"/>
<proteinExistence type="predicted"/>
<keyword evidence="2" id="KW-1133">Transmembrane helix</keyword>
<feature type="compositionally biased region" description="Low complexity" evidence="1">
    <location>
        <begin position="297"/>
        <end position="306"/>
    </location>
</feature>
<feature type="compositionally biased region" description="Polar residues" evidence="1">
    <location>
        <begin position="657"/>
        <end position="666"/>
    </location>
</feature>
<sequence>MVWEKTKDVMQEFVLYMDTAEITSYAANCDNAAWDHHKNPTAGSIYFGQTVGDKIICVLMAGALFFMNGWTITQSTRSTEDEISERIREHLRCAIVHMFSAVLDESVCPGMRGTFYAWKTMERMDTGDGGFPEGLIKRGICGRELSSNLQIRQLDLNTKVKQWLRQDSRLKGVIQKIKGNALCTKRWQDAWNLEDILGNGNTQDTQALQIAPIVDELKKGINDLLTELGKKVDQDVKNRQQAKNRKLGETGEVWAEGNKLERRRQDKYTEHNYRQCRSNRENAKGNNMQISNDDKNAQPATTKAAPPQAPPGEVDVSGHKNTKQEDAEAEPAPAAPPITSTPSGPAAASPVPPAPPAEKSDQTVATGGTVDGGNDDPPPLNPPKPKPNPNPNQSGSSGSFSDADLADGVSGGEVTAGGSGGGGGSSGGGGGSQLTSGSSNQNDQDTGNTTQGGTKQFELDLASPALNIEGATGGFVPPVPADGEVSSSGETPRDYAVPDLTGMVLTATTPVLFFLASVIVALLGYSLWKYFAYLAKRRRTYRTVRDVPSRPLDEEILDHLQRGELPPPAYWYTMVRDRRPASTSARGRPPRVHRRTIIELHLEVLNECEAAEWENVKDDYWKIVVQEFAQEFAQDMIRDDDTNNNILGVSTAEHGSAGTNVSSTESDGIDRCPPNEHDPDPCKCMETIHFDTDRCPPNVHDRWHCMESIQLPTDPFPPNDCDPWSCMETKQFATDPCPPNEDDSDAWKCMETI</sequence>
<keyword evidence="2" id="KW-0472">Membrane</keyword>
<dbReference type="AlphaFoldDB" id="A0A0D9QGD1"/>
<evidence type="ECO:0000256" key="2">
    <source>
        <dbReference type="SAM" id="Phobius"/>
    </source>
</evidence>
<organism evidence="4 5">
    <name type="scientific">Plasmodium fragile</name>
    <dbReference type="NCBI Taxonomy" id="5857"/>
    <lineage>
        <taxon>Eukaryota</taxon>
        <taxon>Sar</taxon>
        <taxon>Alveolata</taxon>
        <taxon>Apicomplexa</taxon>
        <taxon>Aconoidasida</taxon>
        <taxon>Haemosporida</taxon>
        <taxon>Plasmodiidae</taxon>
        <taxon>Plasmodium</taxon>
        <taxon>Plasmodium (Plasmodium)</taxon>
    </lineage>
</organism>
<evidence type="ECO:0000313" key="4">
    <source>
        <dbReference type="EMBL" id="KJP86095.1"/>
    </source>
</evidence>
<feature type="region of interest" description="Disordered" evidence="1">
    <location>
        <begin position="265"/>
        <end position="454"/>
    </location>
</feature>
<evidence type="ECO:0000259" key="3">
    <source>
        <dbReference type="Pfam" id="PF12879"/>
    </source>
</evidence>
<evidence type="ECO:0000256" key="1">
    <source>
        <dbReference type="SAM" id="MobiDB-lite"/>
    </source>
</evidence>
<evidence type="ECO:0000313" key="5">
    <source>
        <dbReference type="Proteomes" id="UP000054561"/>
    </source>
</evidence>
<gene>
    <name evidence="4" type="ORF">AK88_04286</name>
</gene>
<feature type="compositionally biased region" description="Low complexity" evidence="1">
    <location>
        <begin position="433"/>
        <end position="454"/>
    </location>
</feature>
<accession>A0A0D9QGD1</accession>
<feature type="transmembrane region" description="Helical" evidence="2">
    <location>
        <begin position="511"/>
        <end position="532"/>
    </location>
</feature>
<feature type="domain" description="Schizont-infected cell agglutination C-terminal" evidence="3">
    <location>
        <begin position="529"/>
        <end position="629"/>
    </location>
</feature>
<keyword evidence="5" id="KW-1185">Reference proteome</keyword>